<dbReference type="InterPro" id="IPR037045">
    <property type="entry name" value="S8pro/Inhibitor_I9_sf"/>
</dbReference>
<evidence type="ECO:0000259" key="9">
    <source>
        <dbReference type="Pfam" id="PF00082"/>
    </source>
</evidence>
<sequence>MSRCNCKLFSLSLYLLLLFHALLLATALRSHGEATEQDKKAYIVYMGERLKMDGFSIKLVHKNLLNKVIASDDASERLIHSYTRSFNAMAAMLSEEEAKKLSNMDEVVSVFPSQRRELHTTRSWDFMAFPSSASHGAFESDVIVGMLDTGIWPESESFNDAGFGPPPHKWNGTCETAKHNFTCNNKVIGARYYHLQGNISAGNIASPRDTAGHGSHTSSTVAGRLVANASLSGLAQGTARGAVPSARLAVYKVCWDNEGCYDVDLLAGFDDAVADGVDIISISIGSSFPSDYFSDPIAIGSFHAVKNGVLVSASAGNSGPGRYSVANFAPWMLTVAASTIDRKFISQVKLGNGDVYQGMAVNTEGAKDNLYPLIYAANAPNKTGGFDGSISRYCVEGSLDRKLSRGNVLICDGLNDGSGPQLAGAVGAIMPAQGANDVAFEFKLPVSVLGVNDTAKVLLYSNKTRNPTAYVAKSEGVLDGLAPYVVSFSSRGPHPITSNLLKPDLAAPGVDILAAWSPLSTQKSSLYNIISGTSMSCPHVSGSAAYVKSFNPTWSPAAIKSALITTAYNMSPKRNIEAELAYGAGQVNPLGALKPGLVYDADEIDYVRFLCGQGYTTKNLRLVTGDSSSCTAKTNGSIFDLNYPTFGLSITPGKPFSATYNRTVTNVGDSNSSYKVSVSAPDGLKINVDPQVLTFQSILEKKSFVVTLEGKTKKTLLSASLVWSDGVHKARSPIIVYGA</sequence>
<dbReference type="Gene3D" id="3.50.30.30">
    <property type="match status" value="1"/>
</dbReference>
<dbReference type="STRING" id="906689.A0A2I0W8F3"/>
<dbReference type="Proteomes" id="UP000233837">
    <property type="component" value="Unassembled WGS sequence"/>
</dbReference>
<dbReference type="PROSITE" id="PS00138">
    <property type="entry name" value="SUBTILASE_SER"/>
    <property type="match status" value="1"/>
</dbReference>
<feature type="domain" description="Subtilisin-like protease fibronectin type-III" evidence="11">
    <location>
        <begin position="640"/>
        <end position="736"/>
    </location>
</feature>
<evidence type="ECO:0000313" key="13">
    <source>
        <dbReference type="Proteomes" id="UP000233837"/>
    </source>
</evidence>
<feature type="active site" description="Charge relay system" evidence="6 7">
    <location>
        <position position="534"/>
    </location>
</feature>
<dbReference type="EMBL" id="KZ502849">
    <property type="protein sequence ID" value="PKU71933.1"/>
    <property type="molecule type" value="Genomic_DNA"/>
</dbReference>
<dbReference type="InterPro" id="IPR000209">
    <property type="entry name" value="Peptidase_S8/S53_dom"/>
</dbReference>
<dbReference type="Gene3D" id="3.40.50.200">
    <property type="entry name" value="Peptidase S8/S53 domain"/>
    <property type="match status" value="1"/>
</dbReference>
<proteinExistence type="inferred from homology"/>
<dbReference type="OrthoDB" id="206201at2759"/>
<keyword evidence="5 7" id="KW-0720">Serine protease</keyword>
<feature type="active site" description="Charge relay system" evidence="6 7">
    <location>
        <position position="213"/>
    </location>
</feature>
<protein>
    <submittedName>
        <fullName evidence="12">Cucumisin</fullName>
    </submittedName>
</protein>
<dbReference type="InterPro" id="IPR015500">
    <property type="entry name" value="Peptidase_S8_subtilisin-rel"/>
</dbReference>
<evidence type="ECO:0000256" key="1">
    <source>
        <dbReference type="ARBA" id="ARBA00011073"/>
    </source>
</evidence>
<evidence type="ECO:0000256" key="7">
    <source>
        <dbReference type="PROSITE-ProRule" id="PRU01240"/>
    </source>
</evidence>
<feature type="signal peptide" evidence="8">
    <location>
        <begin position="1"/>
        <end position="27"/>
    </location>
</feature>
<evidence type="ECO:0000256" key="6">
    <source>
        <dbReference type="PIRSR" id="PIRSR615500-1"/>
    </source>
</evidence>
<evidence type="ECO:0000256" key="4">
    <source>
        <dbReference type="ARBA" id="ARBA00022801"/>
    </source>
</evidence>
<evidence type="ECO:0000259" key="10">
    <source>
        <dbReference type="Pfam" id="PF05922"/>
    </source>
</evidence>
<dbReference type="Gene3D" id="2.60.40.2310">
    <property type="match status" value="1"/>
</dbReference>
<dbReference type="Pfam" id="PF00082">
    <property type="entry name" value="Peptidase_S8"/>
    <property type="match status" value="1"/>
</dbReference>
<dbReference type="GO" id="GO:0004252">
    <property type="term" value="F:serine-type endopeptidase activity"/>
    <property type="evidence" value="ECO:0007669"/>
    <property type="project" value="UniProtKB-UniRule"/>
</dbReference>
<dbReference type="FunFam" id="3.30.70.80:FF:000002">
    <property type="entry name" value="Subtilisin-like protease SBT5.3"/>
    <property type="match status" value="1"/>
</dbReference>
<dbReference type="CDD" id="cd02120">
    <property type="entry name" value="PA_subtilisin_like"/>
    <property type="match status" value="1"/>
</dbReference>
<dbReference type="Pfam" id="PF17766">
    <property type="entry name" value="fn3_6"/>
    <property type="match status" value="1"/>
</dbReference>
<dbReference type="PANTHER" id="PTHR10795">
    <property type="entry name" value="PROPROTEIN CONVERTASE SUBTILISIN/KEXIN"/>
    <property type="match status" value="1"/>
</dbReference>
<dbReference type="PROSITE" id="PS51892">
    <property type="entry name" value="SUBTILASE"/>
    <property type="match status" value="1"/>
</dbReference>
<keyword evidence="4 7" id="KW-0378">Hydrolase</keyword>
<dbReference type="Pfam" id="PF05922">
    <property type="entry name" value="Inhibitor_I9"/>
    <property type="match status" value="1"/>
</dbReference>
<keyword evidence="2 7" id="KW-0645">Protease</keyword>
<dbReference type="InterPro" id="IPR045051">
    <property type="entry name" value="SBT"/>
</dbReference>
<dbReference type="GO" id="GO:0006508">
    <property type="term" value="P:proteolysis"/>
    <property type="evidence" value="ECO:0007669"/>
    <property type="project" value="UniProtKB-KW"/>
</dbReference>
<evidence type="ECO:0000256" key="8">
    <source>
        <dbReference type="SAM" id="SignalP"/>
    </source>
</evidence>
<dbReference type="SUPFAM" id="SSF52743">
    <property type="entry name" value="Subtilisin-like"/>
    <property type="match status" value="1"/>
</dbReference>
<dbReference type="InterPro" id="IPR041469">
    <property type="entry name" value="Subtilisin-like_FN3"/>
</dbReference>
<organism evidence="12 13">
    <name type="scientific">Dendrobium catenatum</name>
    <dbReference type="NCBI Taxonomy" id="906689"/>
    <lineage>
        <taxon>Eukaryota</taxon>
        <taxon>Viridiplantae</taxon>
        <taxon>Streptophyta</taxon>
        <taxon>Embryophyta</taxon>
        <taxon>Tracheophyta</taxon>
        <taxon>Spermatophyta</taxon>
        <taxon>Magnoliopsida</taxon>
        <taxon>Liliopsida</taxon>
        <taxon>Asparagales</taxon>
        <taxon>Orchidaceae</taxon>
        <taxon>Epidendroideae</taxon>
        <taxon>Malaxideae</taxon>
        <taxon>Dendrobiinae</taxon>
        <taxon>Dendrobium</taxon>
    </lineage>
</organism>
<evidence type="ECO:0000313" key="12">
    <source>
        <dbReference type="EMBL" id="PKU71933.1"/>
    </source>
</evidence>
<feature type="domain" description="Inhibitor I9" evidence="10">
    <location>
        <begin position="42"/>
        <end position="119"/>
    </location>
</feature>
<dbReference type="FunFam" id="3.40.50.200:FF:000006">
    <property type="entry name" value="Subtilisin-like protease SBT1.5"/>
    <property type="match status" value="1"/>
</dbReference>
<reference evidence="12 13" key="1">
    <citation type="journal article" date="2016" name="Sci. Rep.">
        <title>The Dendrobium catenatum Lindl. genome sequence provides insights into polysaccharide synthase, floral development and adaptive evolution.</title>
        <authorList>
            <person name="Zhang G.Q."/>
            <person name="Xu Q."/>
            <person name="Bian C."/>
            <person name="Tsai W.C."/>
            <person name="Yeh C.M."/>
            <person name="Liu K.W."/>
            <person name="Yoshida K."/>
            <person name="Zhang L.S."/>
            <person name="Chang S.B."/>
            <person name="Chen F."/>
            <person name="Shi Y."/>
            <person name="Su Y.Y."/>
            <person name="Zhang Y.Q."/>
            <person name="Chen L.J."/>
            <person name="Yin Y."/>
            <person name="Lin M."/>
            <person name="Huang H."/>
            <person name="Deng H."/>
            <person name="Wang Z.W."/>
            <person name="Zhu S.L."/>
            <person name="Zhao X."/>
            <person name="Deng C."/>
            <person name="Niu S.C."/>
            <person name="Huang J."/>
            <person name="Wang M."/>
            <person name="Liu G.H."/>
            <person name="Yang H.J."/>
            <person name="Xiao X.J."/>
            <person name="Hsiao Y.Y."/>
            <person name="Wu W.L."/>
            <person name="Chen Y.Y."/>
            <person name="Mitsuda N."/>
            <person name="Ohme-Takagi M."/>
            <person name="Luo Y.B."/>
            <person name="Van de Peer Y."/>
            <person name="Liu Z.J."/>
        </authorList>
    </citation>
    <scope>NUCLEOTIDE SEQUENCE [LARGE SCALE GENOMIC DNA]</scope>
    <source>
        <tissue evidence="12">The whole plant</tissue>
    </source>
</reference>
<evidence type="ECO:0000259" key="11">
    <source>
        <dbReference type="Pfam" id="PF17766"/>
    </source>
</evidence>
<dbReference type="AlphaFoldDB" id="A0A2I0W8F3"/>
<name>A0A2I0W8F3_9ASPA</name>
<dbReference type="InterPro" id="IPR036852">
    <property type="entry name" value="Peptidase_S8/S53_dom_sf"/>
</dbReference>
<dbReference type="PRINTS" id="PR00723">
    <property type="entry name" value="SUBTILISIN"/>
</dbReference>
<dbReference type="InterPro" id="IPR034197">
    <property type="entry name" value="Peptidases_S8_3"/>
</dbReference>
<dbReference type="InterPro" id="IPR023828">
    <property type="entry name" value="Peptidase_S8_Ser-AS"/>
</dbReference>
<dbReference type="InterPro" id="IPR010259">
    <property type="entry name" value="S8pro/Inhibitor_I9"/>
</dbReference>
<feature type="domain" description="Peptidase S8/S53" evidence="9">
    <location>
        <begin position="140"/>
        <end position="583"/>
    </location>
</feature>
<evidence type="ECO:0000256" key="2">
    <source>
        <dbReference type="ARBA" id="ARBA00022670"/>
    </source>
</evidence>
<accession>A0A2I0W8F3</accession>
<feature type="active site" description="Charge relay system" evidence="6 7">
    <location>
        <position position="148"/>
    </location>
</feature>
<keyword evidence="3 8" id="KW-0732">Signal</keyword>
<gene>
    <name evidence="12" type="ORF">MA16_Dca013814</name>
</gene>
<evidence type="ECO:0000256" key="3">
    <source>
        <dbReference type="ARBA" id="ARBA00022729"/>
    </source>
</evidence>
<keyword evidence="13" id="KW-1185">Reference proteome</keyword>
<comment type="similarity">
    <text evidence="1 7">Belongs to the peptidase S8 family.</text>
</comment>
<feature type="chain" id="PRO_5014125279" evidence="8">
    <location>
        <begin position="28"/>
        <end position="739"/>
    </location>
</feature>
<dbReference type="CDD" id="cd04852">
    <property type="entry name" value="Peptidases_S8_3"/>
    <property type="match status" value="1"/>
</dbReference>
<dbReference type="Gene3D" id="3.30.70.80">
    <property type="entry name" value="Peptidase S8 propeptide/proteinase inhibitor I9"/>
    <property type="match status" value="1"/>
</dbReference>
<reference evidence="12 13" key="2">
    <citation type="journal article" date="2017" name="Nature">
        <title>The Apostasia genome and the evolution of orchids.</title>
        <authorList>
            <person name="Zhang G.Q."/>
            <person name="Liu K.W."/>
            <person name="Li Z."/>
            <person name="Lohaus R."/>
            <person name="Hsiao Y.Y."/>
            <person name="Niu S.C."/>
            <person name="Wang J.Y."/>
            <person name="Lin Y.C."/>
            <person name="Xu Q."/>
            <person name="Chen L.J."/>
            <person name="Yoshida K."/>
            <person name="Fujiwara S."/>
            <person name="Wang Z.W."/>
            <person name="Zhang Y.Q."/>
            <person name="Mitsuda N."/>
            <person name="Wang M."/>
            <person name="Liu G.H."/>
            <person name="Pecoraro L."/>
            <person name="Huang H.X."/>
            <person name="Xiao X.J."/>
            <person name="Lin M."/>
            <person name="Wu X.Y."/>
            <person name="Wu W.L."/>
            <person name="Chen Y.Y."/>
            <person name="Chang S.B."/>
            <person name="Sakamoto S."/>
            <person name="Ohme-Takagi M."/>
            <person name="Yagi M."/>
            <person name="Zeng S.J."/>
            <person name="Shen C.Y."/>
            <person name="Yeh C.M."/>
            <person name="Luo Y.B."/>
            <person name="Tsai W.C."/>
            <person name="Van de Peer Y."/>
            <person name="Liu Z.J."/>
        </authorList>
    </citation>
    <scope>NUCLEOTIDE SEQUENCE [LARGE SCALE GENOMIC DNA]</scope>
    <source>
        <tissue evidence="12">The whole plant</tissue>
    </source>
</reference>
<evidence type="ECO:0000256" key="5">
    <source>
        <dbReference type="ARBA" id="ARBA00022825"/>
    </source>
</evidence>